<feature type="domain" description="BAG" evidence="4">
    <location>
        <begin position="128"/>
        <end position="195"/>
    </location>
</feature>
<evidence type="ECO:0000259" key="3">
    <source>
        <dbReference type="PROSITE" id="PS50053"/>
    </source>
</evidence>
<dbReference type="Pfam" id="PF00240">
    <property type="entry name" value="ubiquitin"/>
    <property type="match status" value="1"/>
</dbReference>
<feature type="region of interest" description="Disordered" evidence="2">
    <location>
        <begin position="1"/>
        <end position="33"/>
    </location>
</feature>
<feature type="compositionally biased region" description="Basic and acidic residues" evidence="2">
    <location>
        <begin position="8"/>
        <end position="18"/>
    </location>
</feature>
<dbReference type="PANTHER" id="PTHR12329">
    <property type="entry name" value="BCL2-ASSOCIATED ATHANOGENE"/>
    <property type="match status" value="1"/>
</dbReference>
<protein>
    <recommendedName>
        <fullName evidence="7">BAG family molecular chaperone regulator 4</fullName>
    </recommendedName>
</protein>
<keyword evidence="6" id="KW-1185">Reference proteome</keyword>
<dbReference type="InterPro" id="IPR039773">
    <property type="entry name" value="BAG_chaperone_regulator"/>
</dbReference>
<dbReference type="InterPro" id="IPR003103">
    <property type="entry name" value="BAG_domain"/>
</dbReference>
<dbReference type="Gene3D" id="3.10.20.90">
    <property type="entry name" value="Phosphatidylinositol 3-kinase Catalytic Subunit, Chain A, domain 1"/>
    <property type="match status" value="1"/>
</dbReference>
<dbReference type="GO" id="GO:0000774">
    <property type="term" value="F:adenyl-nucleotide exchange factor activity"/>
    <property type="evidence" value="ECO:0007669"/>
    <property type="project" value="TreeGrafter"/>
</dbReference>
<dbReference type="PROSITE" id="PS50053">
    <property type="entry name" value="UBIQUITIN_2"/>
    <property type="match status" value="1"/>
</dbReference>
<dbReference type="InterPro" id="IPR029071">
    <property type="entry name" value="Ubiquitin-like_domsf"/>
</dbReference>
<proteinExistence type="predicted"/>
<organism evidence="5 6">
    <name type="scientific">Triticum urartu</name>
    <name type="common">Red wild einkorn</name>
    <name type="synonym">Crithodium urartu</name>
    <dbReference type="NCBI Taxonomy" id="4572"/>
    <lineage>
        <taxon>Eukaryota</taxon>
        <taxon>Viridiplantae</taxon>
        <taxon>Streptophyta</taxon>
        <taxon>Embryophyta</taxon>
        <taxon>Tracheophyta</taxon>
        <taxon>Spermatophyta</taxon>
        <taxon>Magnoliopsida</taxon>
        <taxon>Liliopsida</taxon>
        <taxon>Poales</taxon>
        <taxon>Poaceae</taxon>
        <taxon>BOP clade</taxon>
        <taxon>Pooideae</taxon>
        <taxon>Triticodae</taxon>
        <taxon>Triticeae</taxon>
        <taxon>Triticinae</taxon>
        <taxon>Triticum</taxon>
    </lineage>
</organism>
<dbReference type="GO" id="GO:0051087">
    <property type="term" value="F:protein-folding chaperone binding"/>
    <property type="evidence" value="ECO:0007669"/>
    <property type="project" value="InterPro"/>
</dbReference>
<dbReference type="Gramene" id="TuG1812G0300003901.01.T02">
    <property type="protein sequence ID" value="TuG1812G0300003901.01.T02"/>
    <property type="gene ID" value="TuG1812G0300003901.01"/>
</dbReference>
<dbReference type="SUPFAM" id="SSF63491">
    <property type="entry name" value="BAG domain"/>
    <property type="match status" value="1"/>
</dbReference>
<dbReference type="SUPFAM" id="SSF54236">
    <property type="entry name" value="Ubiquitin-like"/>
    <property type="match status" value="1"/>
</dbReference>
<evidence type="ECO:0000313" key="6">
    <source>
        <dbReference type="Proteomes" id="UP000015106"/>
    </source>
</evidence>
<dbReference type="GO" id="GO:0005737">
    <property type="term" value="C:cytoplasm"/>
    <property type="evidence" value="ECO:0007669"/>
    <property type="project" value="TreeGrafter"/>
</dbReference>
<dbReference type="PROSITE" id="PS51035">
    <property type="entry name" value="BAG"/>
    <property type="match status" value="1"/>
</dbReference>
<dbReference type="PANTHER" id="PTHR12329:SF16">
    <property type="entry name" value="BAG FAMILY MOLECULAR CHAPERONE REGULATOR 1"/>
    <property type="match status" value="1"/>
</dbReference>
<dbReference type="EnsemblPlants" id="TuG1812G0300003901.01.T02">
    <property type="protein sequence ID" value="TuG1812G0300003901.01.T02"/>
    <property type="gene ID" value="TuG1812G0300003901.01"/>
</dbReference>
<evidence type="ECO:0000259" key="4">
    <source>
        <dbReference type="PROSITE" id="PS51035"/>
    </source>
</evidence>
<keyword evidence="1" id="KW-0143">Chaperone</keyword>
<reference evidence="6" key="1">
    <citation type="journal article" date="2013" name="Nature">
        <title>Draft genome of the wheat A-genome progenitor Triticum urartu.</title>
        <authorList>
            <person name="Ling H.Q."/>
            <person name="Zhao S."/>
            <person name="Liu D."/>
            <person name="Wang J."/>
            <person name="Sun H."/>
            <person name="Zhang C."/>
            <person name="Fan H."/>
            <person name="Li D."/>
            <person name="Dong L."/>
            <person name="Tao Y."/>
            <person name="Gao C."/>
            <person name="Wu H."/>
            <person name="Li Y."/>
            <person name="Cui Y."/>
            <person name="Guo X."/>
            <person name="Zheng S."/>
            <person name="Wang B."/>
            <person name="Yu K."/>
            <person name="Liang Q."/>
            <person name="Yang W."/>
            <person name="Lou X."/>
            <person name="Chen J."/>
            <person name="Feng M."/>
            <person name="Jian J."/>
            <person name="Zhang X."/>
            <person name="Luo G."/>
            <person name="Jiang Y."/>
            <person name="Liu J."/>
            <person name="Wang Z."/>
            <person name="Sha Y."/>
            <person name="Zhang B."/>
            <person name="Wu H."/>
            <person name="Tang D."/>
            <person name="Shen Q."/>
            <person name="Xue P."/>
            <person name="Zou S."/>
            <person name="Wang X."/>
            <person name="Liu X."/>
            <person name="Wang F."/>
            <person name="Yang Y."/>
            <person name="An X."/>
            <person name="Dong Z."/>
            <person name="Zhang K."/>
            <person name="Zhang X."/>
            <person name="Luo M.C."/>
            <person name="Dvorak J."/>
            <person name="Tong Y."/>
            <person name="Wang J."/>
            <person name="Yang H."/>
            <person name="Li Z."/>
            <person name="Wang D."/>
            <person name="Zhang A."/>
            <person name="Wang J."/>
        </authorList>
    </citation>
    <scope>NUCLEOTIDE SEQUENCE</scope>
    <source>
        <strain evidence="6">cv. G1812</strain>
    </source>
</reference>
<sequence length="258" mass="28978">MGGGSRSRAKEADGESEVRPGGMFVQRRDGEEGPTVRLRVSHGPALRDVFVPAQASFGELKRILTQTTGLEPERQRLFFRGKEKRDDEFLHASGAKDGAKLLLLEKHVPANVEQKVEPVMMDESMMRACEAVVRVRSEVDKLSAKVCELEKSVLAGKKVEDKEFVVLTELLMVQLLKLDGIEAEGEARAQRKAEVHFLAVTFRTRLIISYPITYFIATRTETKTFVVQDKIDYLCHPLARTCSCSKVCSKQRGLLHNF</sequence>
<accession>A0A8R7TZ58</accession>
<dbReference type="Gene3D" id="1.20.58.120">
    <property type="entry name" value="BAG domain"/>
    <property type="match status" value="1"/>
</dbReference>
<dbReference type="AlphaFoldDB" id="A0A8R7TZ58"/>
<evidence type="ECO:0008006" key="7">
    <source>
        <dbReference type="Google" id="ProtNLM"/>
    </source>
</evidence>
<gene>
    <name evidence="5" type="primary">LOC125545198</name>
</gene>
<dbReference type="InterPro" id="IPR036533">
    <property type="entry name" value="BAG_dom_sf"/>
</dbReference>
<dbReference type="InterPro" id="IPR000626">
    <property type="entry name" value="Ubiquitin-like_dom"/>
</dbReference>
<dbReference type="GO" id="GO:0050821">
    <property type="term" value="P:protein stabilization"/>
    <property type="evidence" value="ECO:0007669"/>
    <property type="project" value="TreeGrafter"/>
</dbReference>
<evidence type="ECO:0000256" key="2">
    <source>
        <dbReference type="SAM" id="MobiDB-lite"/>
    </source>
</evidence>
<name>A0A8R7TZ58_TRIUA</name>
<reference evidence="5" key="3">
    <citation type="submission" date="2022-06" db="UniProtKB">
        <authorList>
            <consortium name="EnsemblPlants"/>
        </authorList>
    </citation>
    <scope>IDENTIFICATION</scope>
</reference>
<reference evidence="5" key="2">
    <citation type="submission" date="2018-03" db="EMBL/GenBank/DDBJ databases">
        <title>The Triticum urartu genome reveals the dynamic nature of wheat genome evolution.</title>
        <authorList>
            <person name="Ling H."/>
            <person name="Ma B."/>
            <person name="Shi X."/>
            <person name="Liu H."/>
            <person name="Dong L."/>
            <person name="Sun H."/>
            <person name="Cao Y."/>
            <person name="Gao Q."/>
            <person name="Zheng S."/>
            <person name="Li Y."/>
            <person name="Yu Y."/>
            <person name="Du H."/>
            <person name="Qi M."/>
            <person name="Li Y."/>
            <person name="Yu H."/>
            <person name="Cui Y."/>
            <person name="Wang N."/>
            <person name="Chen C."/>
            <person name="Wu H."/>
            <person name="Zhao Y."/>
            <person name="Zhang J."/>
            <person name="Li Y."/>
            <person name="Zhou W."/>
            <person name="Zhang B."/>
            <person name="Hu W."/>
            <person name="Eijk M."/>
            <person name="Tang J."/>
            <person name="Witsenboer H."/>
            <person name="Zhao S."/>
            <person name="Li Z."/>
            <person name="Zhang A."/>
            <person name="Wang D."/>
            <person name="Liang C."/>
        </authorList>
    </citation>
    <scope>NUCLEOTIDE SEQUENCE [LARGE SCALE GENOMIC DNA]</scope>
    <source>
        <strain evidence="5">cv. G1812</strain>
    </source>
</reference>
<dbReference type="Proteomes" id="UP000015106">
    <property type="component" value="Chromosome 3"/>
</dbReference>
<evidence type="ECO:0000256" key="1">
    <source>
        <dbReference type="ARBA" id="ARBA00023186"/>
    </source>
</evidence>
<dbReference type="Pfam" id="PF02179">
    <property type="entry name" value="BAG"/>
    <property type="match status" value="1"/>
</dbReference>
<feature type="domain" description="Ubiquitin-like" evidence="3">
    <location>
        <begin position="34"/>
        <end position="110"/>
    </location>
</feature>
<evidence type="ECO:0000313" key="5">
    <source>
        <dbReference type="EnsemblPlants" id="TuG1812G0300003901.01.T02"/>
    </source>
</evidence>